<dbReference type="Proteomes" id="UP000887577">
    <property type="component" value="Unplaced"/>
</dbReference>
<feature type="signal peptide" evidence="1">
    <location>
        <begin position="1"/>
        <end position="24"/>
    </location>
</feature>
<dbReference type="AlphaFoldDB" id="A0A914YJR5"/>
<organism evidence="2 3">
    <name type="scientific">Panagrolaimus superbus</name>
    <dbReference type="NCBI Taxonomy" id="310955"/>
    <lineage>
        <taxon>Eukaryota</taxon>
        <taxon>Metazoa</taxon>
        <taxon>Ecdysozoa</taxon>
        <taxon>Nematoda</taxon>
        <taxon>Chromadorea</taxon>
        <taxon>Rhabditida</taxon>
        <taxon>Tylenchina</taxon>
        <taxon>Panagrolaimomorpha</taxon>
        <taxon>Panagrolaimoidea</taxon>
        <taxon>Panagrolaimidae</taxon>
        <taxon>Panagrolaimus</taxon>
    </lineage>
</organism>
<keyword evidence="2" id="KW-1185">Reference proteome</keyword>
<evidence type="ECO:0000313" key="2">
    <source>
        <dbReference type="Proteomes" id="UP000887577"/>
    </source>
</evidence>
<keyword evidence="1" id="KW-0732">Signal</keyword>
<proteinExistence type="predicted"/>
<evidence type="ECO:0000313" key="3">
    <source>
        <dbReference type="WBParaSite" id="PSU_v2.g17548.t1"/>
    </source>
</evidence>
<dbReference type="WBParaSite" id="PSU_v2.g17548.t1">
    <property type="protein sequence ID" value="PSU_v2.g17548.t1"/>
    <property type="gene ID" value="PSU_v2.g17548"/>
</dbReference>
<name>A0A914YJR5_9BILA</name>
<feature type="chain" id="PRO_5037019597" evidence="1">
    <location>
        <begin position="25"/>
        <end position="118"/>
    </location>
</feature>
<evidence type="ECO:0000256" key="1">
    <source>
        <dbReference type="SAM" id="SignalP"/>
    </source>
</evidence>
<sequence length="118" mass="13325">MAHNYFSILIAALMIMATVVVNDARPNDVPSAYTDLFRNNFKEFEEFERSPLGKRAAFERKDGSVVMGRIPSFISKGSGVGREIMNDEAGKPSKFARKNCFFSPVQCSFYYKRNAPLI</sequence>
<reference evidence="3" key="1">
    <citation type="submission" date="2022-11" db="UniProtKB">
        <authorList>
            <consortium name="WormBaseParasite"/>
        </authorList>
    </citation>
    <scope>IDENTIFICATION</scope>
</reference>
<accession>A0A914YJR5</accession>
<protein>
    <submittedName>
        <fullName evidence="3">Uncharacterized protein</fullName>
    </submittedName>
</protein>